<dbReference type="KEGG" id="bdw:94335025"/>
<dbReference type="PROSITE" id="PS51043">
    <property type="entry name" value="DDHD"/>
    <property type="match status" value="1"/>
</dbReference>
<name>A0AAD9UQ96_9APIC</name>
<dbReference type="SUPFAM" id="SSF53474">
    <property type="entry name" value="alpha/beta-Hydrolases"/>
    <property type="match status" value="1"/>
</dbReference>
<proteinExistence type="predicted"/>
<comment type="caution">
    <text evidence="2">The sequence shown here is derived from an EMBL/GenBank/DDBJ whole genome shotgun (WGS) entry which is preliminary data.</text>
</comment>
<dbReference type="RefSeq" id="XP_067804566.1">
    <property type="nucleotide sequence ID" value="XM_067945775.1"/>
</dbReference>
<dbReference type="PANTHER" id="PTHR23509:SF10">
    <property type="entry name" value="LD21067P"/>
    <property type="match status" value="1"/>
</dbReference>
<dbReference type="EMBL" id="JALLKP010000001">
    <property type="protein sequence ID" value="KAK2197724.1"/>
    <property type="molecule type" value="Genomic_DNA"/>
</dbReference>
<dbReference type="Pfam" id="PF02862">
    <property type="entry name" value="DDHD"/>
    <property type="match status" value="1"/>
</dbReference>
<dbReference type="GO" id="GO:0005737">
    <property type="term" value="C:cytoplasm"/>
    <property type="evidence" value="ECO:0007669"/>
    <property type="project" value="TreeGrafter"/>
</dbReference>
<dbReference type="GeneID" id="94335025"/>
<dbReference type="InterPro" id="IPR004177">
    <property type="entry name" value="DDHD_dom"/>
</dbReference>
<dbReference type="SMART" id="SM01127">
    <property type="entry name" value="DDHD"/>
    <property type="match status" value="1"/>
</dbReference>
<dbReference type="AlphaFoldDB" id="A0AAD9UQ96"/>
<evidence type="ECO:0000313" key="2">
    <source>
        <dbReference type="EMBL" id="KAK2197724.1"/>
    </source>
</evidence>
<dbReference type="PANTHER" id="PTHR23509">
    <property type="entry name" value="PA-PL1 PHOSPHOLIPASE FAMILY"/>
    <property type="match status" value="1"/>
</dbReference>
<evidence type="ECO:0000313" key="3">
    <source>
        <dbReference type="Proteomes" id="UP001214638"/>
    </source>
</evidence>
<accession>A0AAD9UQ96</accession>
<sequence>MEYKAENDLGTTTSDANETLKSQQLKQLKILQSKLNLNYEASKEDPYDFIFVVFHGIGATNAALEGDYKTLKYTIESVRRYWFYRRRIKIHLHVTNWKQYIVDAENTLFDNVYIDTVKDARRVIALSILDICFYHNPRYCDFLLTNVARDVNTEITRLRNHPSGKFKNSKLVMIGYSMGTVIVHELLCGVPERLSNLSLSERPRLEHKPDYFFSIGSPLACSTIFQSPQILTTGLELPDYCKCFNVFHPYDPIACRWERLIYRNQEIIPDPVLLPYWQNNGFRNWYDWDRSMQQAKSMIVDNISDVASSISKSIFGWWGQSENDSVLESNVSTTNNRAKAFENFRMKLKYPSRTDGLDNSFRSCATNTNCHNSTNLSSILPAEGAKKSKIEAVQVDGSTTDDYLLSDEEAASDSAKAFANLTIDTTLPIRYDYQLQEDATEHYLNPLAIVQSHTNYWGSKDVALFILKTLINDQEQLPVTSLLASVKAKAKRLSQKAVDEDLKKQFLILVEIAKNQSDALANKDLQMKPDVSSGIAATWSALTRSTNEQSDILEYRLSDAIDSD</sequence>
<evidence type="ECO:0000259" key="1">
    <source>
        <dbReference type="PROSITE" id="PS51043"/>
    </source>
</evidence>
<gene>
    <name evidence="2" type="ORF">BdWA1_000727</name>
</gene>
<protein>
    <submittedName>
        <fullName evidence="2">Bifunctional DDHD domain/Alpha-Beta hydrolase fold</fullName>
    </submittedName>
</protein>
<feature type="domain" description="DDHD" evidence="1">
    <location>
        <begin position="205"/>
        <end position="472"/>
    </location>
</feature>
<dbReference type="GO" id="GO:0004620">
    <property type="term" value="F:phospholipase activity"/>
    <property type="evidence" value="ECO:0007669"/>
    <property type="project" value="TreeGrafter"/>
</dbReference>
<keyword evidence="3" id="KW-1185">Reference proteome</keyword>
<dbReference type="InterPro" id="IPR058055">
    <property type="entry name" value="PA-PLA1"/>
</dbReference>
<dbReference type="Proteomes" id="UP001214638">
    <property type="component" value="Unassembled WGS sequence"/>
</dbReference>
<organism evidence="2 3">
    <name type="scientific">Babesia duncani</name>
    <dbReference type="NCBI Taxonomy" id="323732"/>
    <lineage>
        <taxon>Eukaryota</taxon>
        <taxon>Sar</taxon>
        <taxon>Alveolata</taxon>
        <taxon>Apicomplexa</taxon>
        <taxon>Aconoidasida</taxon>
        <taxon>Piroplasmida</taxon>
        <taxon>Babesiidae</taxon>
        <taxon>Babesia</taxon>
    </lineage>
</organism>
<keyword evidence="2" id="KW-0378">Hydrolase</keyword>
<reference evidence="2" key="1">
    <citation type="journal article" date="2023" name="Nat. Microbiol.">
        <title>Babesia duncani multi-omics identifies virulence factors and drug targets.</title>
        <authorList>
            <person name="Singh P."/>
            <person name="Lonardi S."/>
            <person name="Liang Q."/>
            <person name="Vydyam P."/>
            <person name="Khabirova E."/>
            <person name="Fang T."/>
            <person name="Gihaz S."/>
            <person name="Thekkiniath J."/>
            <person name="Munshi M."/>
            <person name="Abel S."/>
            <person name="Ciampossin L."/>
            <person name="Batugedara G."/>
            <person name="Gupta M."/>
            <person name="Lu X.M."/>
            <person name="Lenz T."/>
            <person name="Chakravarty S."/>
            <person name="Cornillot E."/>
            <person name="Hu Y."/>
            <person name="Ma W."/>
            <person name="Gonzalez L.M."/>
            <person name="Sanchez S."/>
            <person name="Estrada K."/>
            <person name="Sanchez-Flores A."/>
            <person name="Montero E."/>
            <person name="Harb O.S."/>
            <person name="Le Roch K.G."/>
            <person name="Mamoun C.B."/>
        </authorList>
    </citation>
    <scope>NUCLEOTIDE SEQUENCE</scope>
    <source>
        <strain evidence="2">WA1</strain>
    </source>
</reference>
<dbReference type="GO" id="GO:0046872">
    <property type="term" value="F:metal ion binding"/>
    <property type="evidence" value="ECO:0007669"/>
    <property type="project" value="InterPro"/>
</dbReference>
<dbReference type="InterPro" id="IPR029058">
    <property type="entry name" value="AB_hydrolase_fold"/>
</dbReference>